<evidence type="ECO:0000313" key="2">
    <source>
        <dbReference type="EMBL" id="RCN34152.1"/>
    </source>
</evidence>
<proteinExistence type="predicted"/>
<accession>A0A368FQ09</accession>
<organism evidence="2 3">
    <name type="scientific">Ancylostoma caninum</name>
    <name type="common">Dog hookworm</name>
    <dbReference type="NCBI Taxonomy" id="29170"/>
    <lineage>
        <taxon>Eukaryota</taxon>
        <taxon>Metazoa</taxon>
        <taxon>Ecdysozoa</taxon>
        <taxon>Nematoda</taxon>
        <taxon>Chromadorea</taxon>
        <taxon>Rhabditida</taxon>
        <taxon>Rhabditina</taxon>
        <taxon>Rhabditomorpha</taxon>
        <taxon>Strongyloidea</taxon>
        <taxon>Ancylostomatidae</taxon>
        <taxon>Ancylostomatinae</taxon>
        <taxon>Ancylostoma</taxon>
    </lineage>
</organism>
<dbReference type="InterPro" id="IPR043502">
    <property type="entry name" value="DNA/RNA_pol_sf"/>
</dbReference>
<dbReference type="OrthoDB" id="5856459at2759"/>
<protein>
    <recommendedName>
        <fullName evidence="1">Reverse transcriptase domain-containing protein</fullName>
    </recommendedName>
</protein>
<dbReference type="STRING" id="29170.A0A368FQ09"/>
<dbReference type="PANTHER" id="PTHR19446">
    <property type="entry name" value="REVERSE TRANSCRIPTASES"/>
    <property type="match status" value="1"/>
</dbReference>
<dbReference type="AlphaFoldDB" id="A0A368FQ09"/>
<gene>
    <name evidence="2" type="ORF">ANCCAN_20010</name>
</gene>
<keyword evidence="3" id="KW-1185">Reference proteome</keyword>
<dbReference type="SUPFAM" id="SSF56672">
    <property type="entry name" value="DNA/RNA polymerases"/>
    <property type="match status" value="1"/>
</dbReference>
<evidence type="ECO:0000313" key="3">
    <source>
        <dbReference type="Proteomes" id="UP000252519"/>
    </source>
</evidence>
<dbReference type="Proteomes" id="UP000252519">
    <property type="component" value="Unassembled WGS sequence"/>
</dbReference>
<dbReference type="EMBL" id="JOJR01000817">
    <property type="protein sequence ID" value="RCN34152.1"/>
    <property type="molecule type" value="Genomic_DNA"/>
</dbReference>
<reference evidence="2 3" key="1">
    <citation type="submission" date="2014-10" db="EMBL/GenBank/DDBJ databases">
        <title>Draft genome of the hookworm Ancylostoma caninum.</title>
        <authorList>
            <person name="Mitreva M."/>
        </authorList>
    </citation>
    <scope>NUCLEOTIDE SEQUENCE [LARGE SCALE GENOMIC DNA]</scope>
    <source>
        <strain evidence="2 3">Baltimore</strain>
    </source>
</reference>
<dbReference type="InterPro" id="IPR000477">
    <property type="entry name" value="RT_dom"/>
</dbReference>
<evidence type="ECO:0000259" key="1">
    <source>
        <dbReference type="Pfam" id="PF00078"/>
    </source>
</evidence>
<dbReference type="Pfam" id="PF00078">
    <property type="entry name" value="RVT_1"/>
    <property type="match status" value="1"/>
</dbReference>
<sequence length="170" mass="19557">MPNGRCGGEDKVVAKDIKACKHPLYVALAKRFTRYMKEPQVPAPWQTSETILLHRKGDKEDLINYRPITLLPFLYKIPTRCLLTRIRRTLEEAQPVEQAGFRSGYCTIDHIATCARVIEACGEHQLPLVMVLIDYRKAFDSVAVHRFEDLLEQGIEQQYIELESELESVI</sequence>
<feature type="domain" description="Reverse transcriptase" evidence="1">
    <location>
        <begin position="59"/>
        <end position="146"/>
    </location>
</feature>
<dbReference type="CDD" id="cd01650">
    <property type="entry name" value="RT_nLTR_like"/>
    <property type="match status" value="1"/>
</dbReference>
<name>A0A368FQ09_ANCCA</name>
<comment type="caution">
    <text evidence="2">The sequence shown here is derived from an EMBL/GenBank/DDBJ whole genome shotgun (WGS) entry which is preliminary data.</text>
</comment>